<comment type="caution">
    <text evidence="10">The sequence shown here is derived from an EMBL/GenBank/DDBJ whole genome shotgun (WGS) entry which is preliminary data.</text>
</comment>
<proteinExistence type="inferred from homology"/>
<reference evidence="10" key="2">
    <citation type="journal article" date="2023" name="IMA Fungus">
        <title>Comparative genomic study of the Penicillium genus elucidates a diverse pangenome and 15 lateral gene transfer events.</title>
        <authorList>
            <person name="Petersen C."/>
            <person name="Sorensen T."/>
            <person name="Nielsen M.R."/>
            <person name="Sondergaard T.E."/>
            <person name="Sorensen J.L."/>
            <person name="Fitzpatrick D.A."/>
            <person name="Frisvad J.C."/>
            <person name="Nielsen K.L."/>
        </authorList>
    </citation>
    <scope>NUCLEOTIDE SEQUENCE</scope>
    <source>
        <strain evidence="10">IBT 20477</strain>
    </source>
</reference>
<evidence type="ECO:0000256" key="6">
    <source>
        <dbReference type="ARBA" id="ARBA00023004"/>
    </source>
</evidence>
<sequence>MPSWVLFPRLHLAEVEDQSWCPSWLREHTHRALSRMWQASNSSNGSPAAQACDLLLKVLGGPGRASQFTIVDACAGAGGPTPVLAPTLNAKLTNSGHQPVEFVLTDLWPDIRAWEKIVKRSEHISYIEEPIDATKPRRLAKPGTKECRIFNLCFHHFDDPAAKKVLASAVKSADAFMIIEMTHRTLPSLLNTTFVILSVFFTTLYDFYWSPKHLLFTYLIPIVPLFYAIDGYVSCTRGRTPDETWALLKCQPDLDLSQWELKSGEQTALLPFGRISNGNDVPLRHRLPETHLREKGAEEETKENDKGKEYVFLDELARQARDPVELRSQLLNILLAGRDTTASFLGWTFYLLARHQTIFYKLRQIVLRDFGTFDQPTEITFARLHACQYLQWVNRETLRLFPVVPVNARRALKDTSLPVGGGADGLSKIFIRKGQVINYSVHVMHRHRDLWGPNADEFVPERWDKRQSGWDYLPFNGGARICLGQKFALTNASYVIVRLLQQFEAIENVDSEAETKHHLTLTDCSGTGVQIRLQTAIS</sequence>
<keyword evidence="5 9" id="KW-0560">Oxidoreductase</keyword>
<dbReference type="GO" id="GO:0004497">
    <property type="term" value="F:monooxygenase activity"/>
    <property type="evidence" value="ECO:0007669"/>
    <property type="project" value="UniProtKB-KW"/>
</dbReference>
<keyword evidence="7 9" id="KW-0503">Monooxygenase</keyword>
<evidence type="ECO:0000256" key="5">
    <source>
        <dbReference type="ARBA" id="ARBA00023002"/>
    </source>
</evidence>
<dbReference type="AlphaFoldDB" id="A0A9W9JM06"/>
<dbReference type="Proteomes" id="UP001150942">
    <property type="component" value="Unassembled WGS sequence"/>
</dbReference>
<evidence type="ECO:0000256" key="2">
    <source>
        <dbReference type="ARBA" id="ARBA00010617"/>
    </source>
</evidence>
<dbReference type="GO" id="GO:0005506">
    <property type="term" value="F:iron ion binding"/>
    <property type="evidence" value="ECO:0007669"/>
    <property type="project" value="InterPro"/>
</dbReference>
<dbReference type="OrthoDB" id="2101715at2759"/>
<keyword evidence="6 8" id="KW-0408">Iron</keyword>
<evidence type="ECO:0000256" key="4">
    <source>
        <dbReference type="ARBA" id="ARBA00022723"/>
    </source>
</evidence>
<evidence type="ECO:0000256" key="1">
    <source>
        <dbReference type="ARBA" id="ARBA00001971"/>
    </source>
</evidence>
<evidence type="ECO:0000313" key="10">
    <source>
        <dbReference type="EMBL" id="KAJ5196741.1"/>
    </source>
</evidence>
<dbReference type="PRINTS" id="PR00463">
    <property type="entry name" value="EP450I"/>
</dbReference>
<evidence type="ECO:0000313" key="11">
    <source>
        <dbReference type="Proteomes" id="UP001150942"/>
    </source>
</evidence>
<evidence type="ECO:0000256" key="3">
    <source>
        <dbReference type="ARBA" id="ARBA00022617"/>
    </source>
</evidence>
<keyword evidence="11" id="KW-1185">Reference proteome</keyword>
<feature type="binding site" description="axial binding residue" evidence="8">
    <location>
        <position position="482"/>
    </location>
    <ligand>
        <name>heme</name>
        <dbReference type="ChEBI" id="CHEBI:30413"/>
    </ligand>
    <ligandPart>
        <name>Fe</name>
        <dbReference type="ChEBI" id="CHEBI:18248"/>
    </ligandPart>
</feature>
<organism evidence="10 11">
    <name type="scientific">Penicillium cf. viridicatum</name>
    <dbReference type="NCBI Taxonomy" id="2972119"/>
    <lineage>
        <taxon>Eukaryota</taxon>
        <taxon>Fungi</taxon>
        <taxon>Dikarya</taxon>
        <taxon>Ascomycota</taxon>
        <taxon>Pezizomycotina</taxon>
        <taxon>Eurotiomycetes</taxon>
        <taxon>Eurotiomycetidae</taxon>
        <taxon>Eurotiales</taxon>
        <taxon>Aspergillaceae</taxon>
        <taxon>Penicillium</taxon>
    </lineage>
</organism>
<dbReference type="Pfam" id="PF00067">
    <property type="entry name" value="p450"/>
    <property type="match status" value="1"/>
</dbReference>
<accession>A0A9W9JM06</accession>
<dbReference type="GO" id="GO:0043386">
    <property type="term" value="P:mycotoxin biosynthetic process"/>
    <property type="evidence" value="ECO:0007669"/>
    <property type="project" value="UniProtKB-ARBA"/>
</dbReference>
<dbReference type="SUPFAM" id="SSF48264">
    <property type="entry name" value="Cytochrome P450"/>
    <property type="match status" value="1"/>
</dbReference>
<protein>
    <recommendedName>
        <fullName evidence="12">Cytochrome P450</fullName>
    </recommendedName>
</protein>
<dbReference type="InterPro" id="IPR017972">
    <property type="entry name" value="Cyt_P450_CS"/>
</dbReference>
<evidence type="ECO:0008006" key="12">
    <source>
        <dbReference type="Google" id="ProtNLM"/>
    </source>
</evidence>
<dbReference type="PANTHER" id="PTHR24287:SF1">
    <property type="entry name" value="P450, PUTATIVE (EUROFUNG)-RELATED"/>
    <property type="match status" value="1"/>
</dbReference>
<evidence type="ECO:0000256" key="7">
    <source>
        <dbReference type="ARBA" id="ARBA00023033"/>
    </source>
</evidence>
<dbReference type="GO" id="GO:0016705">
    <property type="term" value="F:oxidoreductase activity, acting on paired donors, with incorporation or reduction of molecular oxygen"/>
    <property type="evidence" value="ECO:0007669"/>
    <property type="project" value="InterPro"/>
</dbReference>
<dbReference type="PANTHER" id="PTHR24287">
    <property type="entry name" value="P450, PUTATIVE (EUROFUNG)-RELATED"/>
    <property type="match status" value="1"/>
</dbReference>
<dbReference type="PRINTS" id="PR00385">
    <property type="entry name" value="P450"/>
</dbReference>
<reference evidence="10" key="1">
    <citation type="submission" date="2022-11" db="EMBL/GenBank/DDBJ databases">
        <authorList>
            <person name="Petersen C."/>
        </authorList>
    </citation>
    <scope>NUCLEOTIDE SEQUENCE</scope>
    <source>
        <strain evidence="10">IBT 20477</strain>
    </source>
</reference>
<gene>
    <name evidence="10" type="ORF">N7449_007220</name>
</gene>
<evidence type="ECO:0000256" key="8">
    <source>
        <dbReference type="PIRSR" id="PIRSR602401-1"/>
    </source>
</evidence>
<dbReference type="InterPro" id="IPR047146">
    <property type="entry name" value="Cyt_P450_E_CYP52_fungi"/>
</dbReference>
<dbReference type="Gene3D" id="1.10.630.10">
    <property type="entry name" value="Cytochrome P450"/>
    <property type="match status" value="1"/>
</dbReference>
<dbReference type="InterPro" id="IPR001128">
    <property type="entry name" value="Cyt_P450"/>
</dbReference>
<comment type="similarity">
    <text evidence="2 9">Belongs to the cytochrome P450 family.</text>
</comment>
<dbReference type="InterPro" id="IPR036396">
    <property type="entry name" value="Cyt_P450_sf"/>
</dbReference>
<keyword evidence="4 8" id="KW-0479">Metal-binding</keyword>
<dbReference type="PROSITE" id="PS00086">
    <property type="entry name" value="CYTOCHROME_P450"/>
    <property type="match status" value="1"/>
</dbReference>
<evidence type="ECO:0000256" key="9">
    <source>
        <dbReference type="RuleBase" id="RU000461"/>
    </source>
</evidence>
<keyword evidence="3 8" id="KW-0349">Heme</keyword>
<dbReference type="GO" id="GO:0020037">
    <property type="term" value="F:heme binding"/>
    <property type="evidence" value="ECO:0007669"/>
    <property type="project" value="InterPro"/>
</dbReference>
<dbReference type="InterPro" id="IPR002401">
    <property type="entry name" value="Cyt_P450_E_grp-I"/>
</dbReference>
<comment type="cofactor">
    <cofactor evidence="1 8">
        <name>heme</name>
        <dbReference type="ChEBI" id="CHEBI:30413"/>
    </cofactor>
</comment>
<name>A0A9W9JM06_9EURO</name>
<dbReference type="EMBL" id="JAPQKQ010000005">
    <property type="protein sequence ID" value="KAJ5196741.1"/>
    <property type="molecule type" value="Genomic_DNA"/>
</dbReference>